<keyword evidence="1" id="KW-0812">Transmembrane</keyword>
<sequence>MESIPQGQFDIWTPKAKKYLSGSVLLFCVVIMAFLVTDFFLYRLSVVSIIGTLILLISDMFESVNLWFSFNGFYRKFFTIIIFVIFIIVGLIFYDIISAVSRNMTILRITMSLIQVIYMAYGVIMIITSNKKIEKMVDENSRQDHIENNDGILDPYLEEDSKYLEYKKNLKRKGSEIENIERYFSPYFDRLALESSCMIYSPEINLDEKNYTSSSLYIEGVPSQITKELFWLSSFAYKSNASEEEDENINNVVEIEEIKQPYSFLDVENII</sequence>
<accession>A0ABR2GP58</accession>
<feature type="transmembrane region" description="Helical" evidence="1">
    <location>
        <begin position="73"/>
        <end position="94"/>
    </location>
</feature>
<keyword evidence="1" id="KW-0472">Membrane</keyword>
<dbReference type="Proteomes" id="UP001470230">
    <property type="component" value="Unassembled WGS sequence"/>
</dbReference>
<comment type="caution">
    <text evidence="2">The sequence shown here is derived from an EMBL/GenBank/DDBJ whole genome shotgun (WGS) entry which is preliminary data.</text>
</comment>
<proteinExistence type="predicted"/>
<dbReference type="EMBL" id="JAPFFF010000075">
    <property type="protein sequence ID" value="KAK8835733.1"/>
    <property type="molecule type" value="Genomic_DNA"/>
</dbReference>
<feature type="transmembrane region" description="Helical" evidence="1">
    <location>
        <begin position="42"/>
        <end position="61"/>
    </location>
</feature>
<feature type="transmembrane region" description="Helical" evidence="1">
    <location>
        <begin position="106"/>
        <end position="127"/>
    </location>
</feature>
<evidence type="ECO:0000313" key="3">
    <source>
        <dbReference type="Proteomes" id="UP001470230"/>
    </source>
</evidence>
<protein>
    <submittedName>
        <fullName evidence="2">Uncharacterized protein</fullName>
    </submittedName>
</protein>
<reference evidence="2 3" key="1">
    <citation type="submission" date="2024-04" db="EMBL/GenBank/DDBJ databases">
        <title>Tritrichomonas musculus Genome.</title>
        <authorList>
            <person name="Alves-Ferreira E."/>
            <person name="Grigg M."/>
            <person name="Lorenzi H."/>
            <person name="Galac M."/>
        </authorList>
    </citation>
    <scope>NUCLEOTIDE SEQUENCE [LARGE SCALE GENOMIC DNA]</scope>
    <source>
        <strain evidence="2 3">EAF2021</strain>
    </source>
</reference>
<keyword evidence="3" id="KW-1185">Reference proteome</keyword>
<gene>
    <name evidence="2" type="ORF">M9Y10_040552</name>
</gene>
<keyword evidence="1" id="KW-1133">Transmembrane helix</keyword>
<organism evidence="2 3">
    <name type="scientific">Tritrichomonas musculus</name>
    <dbReference type="NCBI Taxonomy" id="1915356"/>
    <lineage>
        <taxon>Eukaryota</taxon>
        <taxon>Metamonada</taxon>
        <taxon>Parabasalia</taxon>
        <taxon>Tritrichomonadida</taxon>
        <taxon>Tritrichomonadidae</taxon>
        <taxon>Tritrichomonas</taxon>
    </lineage>
</organism>
<name>A0ABR2GP58_9EUKA</name>
<feature type="transmembrane region" description="Helical" evidence="1">
    <location>
        <begin position="19"/>
        <end position="36"/>
    </location>
</feature>
<evidence type="ECO:0000313" key="2">
    <source>
        <dbReference type="EMBL" id="KAK8835733.1"/>
    </source>
</evidence>
<evidence type="ECO:0000256" key="1">
    <source>
        <dbReference type="SAM" id="Phobius"/>
    </source>
</evidence>